<dbReference type="Gene3D" id="3.40.50.300">
    <property type="entry name" value="P-loop containing nucleotide triphosphate hydrolases"/>
    <property type="match status" value="1"/>
</dbReference>
<evidence type="ECO:0000256" key="4">
    <source>
        <dbReference type="ARBA" id="ARBA00012961"/>
    </source>
</evidence>
<evidence type="ECO:0000256" key="5">
    <source>
        <dbReference type="ARBA" id="ARBA00016296"/>
    </source>
</evidence>
<dbReference type="InterPro" id="IPR008145">
    <property type="entry name" value="GK/Ca_channel_bsu"/>
</dbReference>
<dbReference type="EC" id="2.7.4.8" evidence="4 13"/>
<feature type="binding site" evidence="13">
    <location>
        <begin position="10"/>
        <end position="17"/>
    </location>
    <ligand>
        <name>ATP</name>
        <dbReference type="ChEBI" id="CHEBI:30616"/>
    </ligand>
</feature>
<dbReference type="GO" id="GO:0004385">
    <property type="term" value="F:GMP kinase activity"/>
    <property type="evidence" value="ECO:0007669"/>
    <property type="project" value="UniProtKB-UniRule"/>
</dbReference>
<dbReference type="FunFam" id="3.30.63.10:FF:000005">
    <property type="entry name" value="Guanylate kinase"/>
    <property type="match status" value="1"/>
</dbReference>
<dbReference type="NCBIfam" id="TIGR03263">
    <property type="entry name" value="guanyl_kin"/>
    <property type="match status" value="1"/>
</dbReference>
<evidence type="ECO:0000256" key="3">
    <source>
        <dbReference type="ARBA" id="ARBA00005790"/>
    </source>
</evidence>
<comment type="subcellular location">
    <subcellularLocation>
        <location evidence="2 13">Cytoplasm</location>
    </subcellularLocation>
</comment>
<evidence type="ECO:0000256" key="9">
    <source>
        <dbReference type="ARBA" id="ARBA00022777"/>
    </source>
</evidence>
<dbReference type="InterPro" id="IPR017665">
    <property type="entry name" value="Guanylate_kinase"/>
</dbReference>
<dbReference type="PANTHER" id="PTHR23117">
    <property type="entry name" value="GUANYLATE KINASE-RELATED"/>
    <property type="match status" value="1"/>
</dbReference>
<reference evidence="15 16" key="1">
    <citation type="submission" date="2019-02" db="EMBL/GenBank/DDBJ databases">
        <title>Isolation and identification of novel species under the genus Muribaculum.</title>
        <authorList>
            <person name="Miyake S."/>
            <person name="Ding Y."/>
            <person name="Low A."/>
            <person name="Soh M."/>
            <person name="Seedorf H."/>
        </authorList>
    </citation>
    <scope>NUCLEOTIDE SEQUENCE [LARGE SCALE GENOMIC DNA]</scope>
    <source>
        <strain evidence="15 16">TLL-A4</strain>
    </source>
</reference>
<organism evidence="15 16">
    <name type="scientific">Muribaculum gordoncarteri</name>
    <dbReference type="NCBI Taxonomy" id="2530390"/>
    <lineage>
        <taxon>Bacteria</taxon>
        <taxon>Pseudomonadati</taxon>
        <taxon>Bacteroidota</taxon>
        <taxon>Bacteroidia</taxon>
        <taxon>Bacteroidales</taxon>
        <taxon>Muribaculaceae</taxon>
        <taxon>Muribaculum</taxon>
    </lineage>
</organism>
<proteinExistence type="inferred from homology"/>
<dbReference type="AlphaFoldDB" id="A0A4V1D1I6"/>
<dbReference type="SUPFAM" id="SSF52540">
    <property type="entry name" value="P-loop containing nucleoside triphosphate hydrolases"/>
    <property type="match status" value="1"/>
</dbReference>
<evidence type="ECO:0000259" key="14">
    <source>
        <dbReference type="PROSITE" id="PS50052"/>
    </source>
</evidence>
<evidence type="ECO:0000256" key="8">
    <source>
        <dbReference type="ARBA" id="ARBA00022741"/>
    </source>
</evidence>
<evidence type="ECO:0000256" key="12">
    <source>
        <dbReference type="ARBA" id="ARBA00048594"/>
    </source>
</evidence>
<evidence type="ECO:0000313" key="16">
    <source>
        <dbReference type="Proteomes" id="UP000297031"/>
    </source>
</evidence>
<gene>
    <name evidence="13" type="primary">gmk</name>
    <name evidence="15" type="ORF">E7746_05230</name>
</gene>
<accession>A0A4V1D1I6</accession>
<dbReference type="InterPro" id="IPR020590">
    <property type="entry name" value="Guanylate_kinase_CS"/>
</dbReference>
<evidence type="ECO:0000256" key="2">
    <source>
        <dbReference type="ARBA" id="ARBA00004496"/>
    </source>
</evidence>
<dbReference type="GO" id="GO:0005524">
    <property type="term" value="F:ATP binding"/>
    <property type="evidence" value="ECO:0007669"/>
    <property type="project" value="UniProtKB-UniRule"/>
</dbReference>
<dbReference type="PANTHER" id="PTHR23117:SF13">
    <property type="entry name" value="GUANYLATE KINASE"/>
    <property type="match status" value="1"/>
</dbReference>
<protein>
    <recommendedName>
        <fullName evidence="5 13">Guanylate kinase</fullName>
        <ecNumber evidence="4 13">2.7.4.8</ecNumber>
    </recommendedName>
    <alternativeName>
        <fullName evidence="11 13">GMP kinase</fullName>
    </alternativeName>
</protein>
<comment type="similarity">
    <text evidence="3 13">Belongs to the guanylate kinase family.</text>
</comment>
<feature type="domain" description="Guanylate kinase-like" evidence="14">
    <location>
        <begin position="3"/>
        <end position="184"/>
    </location>
</feature>
<dbReference type="Gene3D" id="3.30.63.10">
    <property type="entry name" value="Guanylate Kinase phosphate binding domain"/>
    <property type="match status" value="1"/>
</dbReference>
<comment type="function">
    <text evidence="1 13">Essential for recycling GMP and indirectly, cGMP.</text>
</comment>
<keyword evidence="7 13" id="KW-0808">Transferase</keyword>
<dbReference type="PROSITE" id="PS50052">
    <property type="entry name" value="GUANYLATE_KINASE_2"/>
    <property type="match status" value="1"/>
</dbReference>
<evidence type="ECO:0000313" key="15">
    <source>
        <dbReference type="EMBL" id="QCD35337.1"/>
    </source>
</evidence>
<keyword evidence="10 13" id="KW-0067">ATP-binding</keyword>
<sequence length="189" mass="21199">MDGKIIIVSAPSGCGKSTIINALLERGDIDMQFSISATSRQPREGEVHGVNYYFLTEEEFRNRINLGHFVEWEEVYAGRYYGTLKSEIDRIIAGGHNVVLDIDVKGAMNVKSIYGDRALSLFIMPPSIEELRRRLESRATDAPEVIDERVAKAAYELTFAPRYDAKVVNDELATAIDETHDVIAEFLAK</sequence>
<keyword evidence="16" id="KW-1185">Reference proteome</keyword>
<evidence type="ECO:0000256" key="6">
    <source>
        <dbReference type="ARBA" id="ARBA00022490"/>
    </source>
</evidence>
<dbReference type="OrthoDB" id="9808150at2"/>
<evidence type="ECO:0000256" key="7">
    <source>
        <dbReference type="ARBA" id="ARBA00022679"/>
    </source>
</evidence>
<dbReference type="CDD" id="cd00071">
    <property type="entry name" value="GMPK"/>
    <property type="match status" value="1"/>
</dbReference>
<dbReference type="SMART" id="SM00072">
    <property type="entry name" value="GuKc"/>
    <property type="match status" value="1"/>
</dbReference>
<dbReference type="Pfam" id="PF00625">
    <property type="entry name" value="Guanylate_kin"/>
    <property type="match status" value="1"/>
</dbReference>
<name>A0A4V1D1I6_9BACT</name>
<dbReference type="InterPro" id="IPR027417">
    <property type="entry name" value="P-loop_NTPase"/>
</dbReference>
<comment type="catalytic activity">
    <reaction evidence="12 13">
        <text>GMP + ATP = GDP + ADP</text>
        <dbReference type="Rhea" id="RHEA:20780"/>
        <dbReference type="ChEBI" id="CHEBI:30616"/>
        <dbReference type="ChEBI" id="CHEBI:58115"/>
        <dbReference type="ChEBI" id="CHEBI:58189"/>
        <dbReference type="ChEBI" id="CHEBI:456216"/>
        <dbReference type="EC" id="2.7.4.8"/>
    </reaction>
</comment>
<dbReference type="KEGG" id="mgod:E7746_05230"/>
<dbReference type="GO" id="GO:0005829">
    <property type="term" value="C:cytosol"/>
    <property type="evidence" value="ECO:0007669"/>
    <property type="project" value="TreeGrafter"/>
</dbReference>
<dbReference type="RefSeq" id="WP_136410082.1">
    <property type="nucleotide sequence ID" value="NZ_CP039393.1"/>
</dbReference>
<dbReference type="PROSITE" id="PS00856">
    <property type="entry name" value="GUANYLATE_KINASE_1"/>
    <property type="match status" value="1"/>
</dbReference>
<evidence type="ECO:0000256" key="13">
    <source>
        <dbReference type="HAMAP-Rule" id="MF_00328"/>
    </source>
</evidence>
<keyword evidence="9 13" id="KW-0418">Kinase</keyword>
<keyword evidence="6 13" id="KW-0963">Cytoplasm</keyword>
<dbReference type="InterPro" id="IPR008144">
    <property type="entry name" value="Guanylate_kin-like_dom"/>
</dbReference>
<evidence type="ECO:0000256" key="1">
    <source>
        <dbReference type="ARBA" id="ARBA00003531"/>
    </source>
</evidence>
<evidence type="ECO:0000256" key="10">
    <source>
        <dbReference type="ARBA" id="ARBA00022840"/>
    </source>
</evidence>
<keyword evidence="8 13" id="KW-0547">Nucleotide-binding</keyword>
<dbReference type="HAMAP" id="MF_00328">
    <property type="entry name" value="Guanylate_kinase"/>
    <property type="match status" value="1"/>
</dbReference>
<evidence type="ECO:0000256" key="11">
    <source>
        <dbReference type="ARBA" id="ARBA00030128"/>
    </source>
</evidence>
<dbReference type="Proteomes" id="UP000297031">
    <property type="component" value="Chromosome"/>
</dbReference>
<dbReference type="EMBL" id="CP039393">
    <property type="protein sequence ID" value="QCD35337.1"/>
    <property type="molecule type" value="Genomic_DNA"/>
</dbReference>